<dbReference type="GO" id="GO:0003700">
    <property type="term" value="F:DNA-binding transcription factor activity"/>
    <property type="evidence" value="ECO:0007669"/>
    <property type="project" value="TreeGrafter"/>
</dbReference>
<dbReference type="InterPro" id="IPR023772">
    <property type="entry name" value="DNA-bd_HTH_TetR-type_CS"/>
</dbReference>
<keyword evidence="1 2" id="KW-0238">DNA-binding</keyword>
<feature type="domain" description="HTH tetR-type" evidence="3">
    <location>
        <begin position="9"/>
        <end position="69"/>
    </location>
</feature>
<dbReference type="EMBL" id="CP101527">
    <property type="protein sequence ID" value="UZW74601.1"/>
    <property type="molecule type" value="Genomic_DNA"/>
</dbReference>
<gene>
    <name evidence="4" type="ORF">NNL22_16495</name>
</gene>
<dbReference type="InterPro" id="IPR001647">
    <property type="entry name" value="HTH_TetR"/>
</dbReference>
<dbReference type="PANTHER" id="PTHR30055">
    <property type="entry name" value="HTH-TYPE TRANSCRIPTIONAL REGULATOR RUTR"/>
    <property type="match status" value="1"/>
</dbReference>
<evidence type="ECO:0000256" key="1">
    <source>
        <dbReference type="ARBA" id="ARBA00023125"/>
    </source>
</evidence>
<protein>
    <submittedName>
        <fullName evidence="4">TetR/AcrR family transcriptional regulator</fullName>
    </submittedName>
</protein>
<organism evidence="4 5">
    <name type="scientific">Alkalimarinus sediminis</name>
    <dbReference type="NCBI Taxonomy" id="1632866"/>
    <lineage>
        <taxon>Bacteria</taxon>
        <taxon>Pseudomonadati</taxon>
        <taxon>Pseudomonadota</taxon>
        <taxon>Gammaproteobacteria</taxon>
        <taxon>Alteromonadales</taxon>
        <taxon>Alteromonadaceae</taxon>
        <taxon>Alkalimarinus</taxon>
    </lineage>
</organism>
<dbReference type="PROSITE" id="PS01081">
    <property type="entry name" value="HTH_TETR_1"/>
    <property type="match status" value="1"/>
</dbReference>
<dbReference type="PROSITE" id="PS50977">
    <property type="entry name" value="HTH_TETR_2"/>
    <property type="match status" value="1"/>
</dbReference>
<reference evidence="4" key="1">
    <citation type="submission" date="2022-07" db="EMBL/GenBank/DDBJ databases">
        <title>Alkalimarinus sp. nov., isolated from gut of a Alitta virens.</title>
        <authorList>
            <person name="Yang A.I."/>
            <person name="Shin N.-R."/>
        </authorList>
    </citation>
    <scope>NUCLEOTIDE SEQUENCE</scope>
    <source>
        <strain evidence="4">FA028</strain>
    </source>
</reference>
<dbReference type="PRINTS" id="PR00455">
    <property type="entry name" value="HTHTETR"/>
</dbReference>
<dbReference type="Pfam" id="PF00440">
    <property type="entry name" value="TetR_N"/>
    <property type="match status" value="1"/>
</dbReference>
<dbReference type="RefSeq" id="WP_251812688.1">
    <property type="nucleotide sequence ID" value="NZ_CP101527.1"/>
</dbReference>
<keyword evidence="5" id="KW-1185">Reference proteome</keyword>
<dbReference type="Gene3D" id="1.10.357.10">
    <property type="entry name" value="Tetracycline Repressor, domain 2"/>
    <property type="match status" value="1"/>
</dbReference>
<evidence type="ECO:0000313" key="4">
    <source>
        <dbReference type="EMBL" id="UZW74601.1"/>
    </source>
</evidence>
<evidence type="ECO:0000256" key="2">
    <source>
        <dbReference type="PROSITE-ProRule" id="PRU00335"/>
    </source>
</evidence>
<dbReference type="SUPFAM" id="SSF46689">
    <property type="entry name" value="Homeodomain-like"/>
    <property type="match status" value="1"/>
</dbReference>
<dbReference type="InterPro" id="IPR050109">
    <property type="entry name" value="HTH-type_TetR-like_transc_reg"/>
</dbReference>
<dbReference type="Proteomes" id="UP001164472">
    <property type="component" value="Chromosome"/>
</dbReference>
<accession>A0A9E8KJ39</accession>
<dbReference type="AlphaFoldDB" id="A0A9E8KJ39"/>
<sequence length="198" mass="22488">MRKPQDRSEGRRREILMAALACFCEQGIAGATIEMIKVRSGASVGSLYHHFGNKEQIAVALYTEGMRDHYTKLRDALAKTDSAEEGVKTIVATFINWIADNPEWARFVFYSRSQVAQIDKDEAIKQDNREHWGMLKEWFAPLVANETIKRLPSECYSSIIIGPAQDYARRWLSGRASRDIRDYIGLFSDAAWLALKPG</sequence>
<dbReference type="InterPro" id="IPR036271">
    <property type="entry name" value="Tet_transcr_reg_TetR-rel_C_sf"/>
</dbReference>
<dbReference type="PANTHER" id="PTHR30055:SF187">
    <property type="entry name" value="TRANSCRIPTIONAL REGULATORY PROTEIN"/>
    <property type="match status" value="1"/>
</dbReference>
<evidence type="ECO:0000313" key="5">
    <source>
        <dbReference type="Proteomes" id="UP001164472"/>
    </source>
</evidence>
<dbReference type="SUPFAM" id="SSF48498">
    <property type="entry name" value="Tetracyclin repressor-like, C-terminal domain"/>
    <property type="match status" value="1"/>
</dbReference>
<evidence type="ECO:0000259" key="3">
    <source>
        <dbReference type="PROSITE" id="PS50977"/>
    </source>
</evidence>
<dbReference type="GO" id="GO:0000976">
    <property type="term" value="F:transcription cis-regulatory region binding"/>
    <property type="evidence" value="ECO:0007669"/>
    <property type="project" value="TreeGrafter"/>
</dbReference>
<dbReference type="KEGG" id="asem:NNL22_16495"/>
<proteinExistence type="predicted"/>
<name>A0A9E8KJ39_9ALTE</name>
<dbReference type="InterPro" id="IPR009057">
    <property type="entry name" value="Homeodomain-like_sf"/>
</dbReference>
<feature type="DNA-binding region" description="H-T-H motif" evidence="2">
    <location>
        <begin position="32"/>
        <end position="51"/>
    </location>
</feature>